<dbReference type="Gene3D" id="3.40.1120.10">
    <property type="entry name" value="Ribosomal protein l15e"/>
    <property type="match status" value="1"/>
</dbReference>
<comment type="subunit">
    <text evidence="5">Component of the large ribosomal subunit. Interacts with IFIT1 (via TPR repeats 1-4).</text>
</comment>
<dbReference type="PANTHER" id="PTHR11847:SF4">
    <property type="entry name" value="LARGE RIBOSOMAL SUBUNIT PROTEIN EL15"/>
    <property type="match status" value="1"/>
</dbReference>
<protein>
    <recommendedName>
        <fullName evidence="6">Ribosomal protein L15</fullName>
    </recommendedName>
</protein>
<dbReference type="SMART" id="SM01384">
    <property type="entry name" value="Ribosomal_L15e"/>
    <property type="match status" value="1"/>
</dbReference>
<name>A0ABI7YG43_FELCA</name>
<evidence type="ECO:0000313" key="9">
    <source>
        <dbReference type="Proteomes" id="UP000823872"/>
    </source>
</evidence>
<reference evidence="8" key="3">
    <citation type="submission" date="2025-09" db="UniProtKB">
        <authorList>
            <consortium name="Ensembl"/>
        </authorList>
    </citation>
    <scope>IDENTIFICATION</scope>
    <source>
        <strain evidence="8">breed Abyssinian</strain>
    </source>
</reference>
<organism evidence="8 9">
    <name type="scientific">Felis catus</name>
    <name type="common">Cat</name>
    <name type="synonym">Felis silvestris catus</name>
    <dbReference type="NCBI Taxonomy" id="9685"/>
    <lineage>
        <taxon>Eukaryota</taxon>
        <taxon>Metazoa</taxon>
        <taxon>Chordata</taxon>
        <taxon>Craniata</taxon>
        <taxon>Vertebrata</taxon>
        <taxon>Euteleostomi</taxon>
        <taxon>Mammalia</taxon>
        <taxon>Eutheria</taxon>
        <taxon>Laurasiatheria</taxon>
        <taxon>Carnivora</taxon>
        <taxon>Feliformia</taxon>
        <taxon>Felidae</taxon>
        <taxon>Felinae</taxon>
        <taxon>Felis</taxon>
    </lineage>
</organism>
<accession>A0ABI7YG43</accession>
<dbReference type="Pfam" id="PF00827">
    <property type="entry name" value="Ribosomal_L15e"/>
    <property type="match status" value="1"/>
</dbReference>
<evidence type="ECO:0000256" key="6">
    <source>
        <dbReference type="RuleBase" id="RU000663"/>
    </source>
</evidence>
<dbReference type="InterPro" id="IPR024794">
    <property type="entry name" value="Rbsml_eL15_core_dom_sf"/>
</dbReference>
<dbReference type="InterPro" id="IPR012678">
    <property type="entry name" value="Ribosomal_uL23/eL15/eS24_sf"/>
</dbReference>
<proteinExistence type="inferred from homology"/>
<evidence type="ECO:0000256" key="5">
    <source>
        <dbReference type="ARBA" id="ARBA00046623"/>
    </source>
</evidence>
<dbReference type="InterPro" id="IPR000439">
    <property type="entry name" value="Ribosomal_eL15"/>
</dbReference>
<evidence type="ECO:0000256" key="3">
    <source>
        <dbReference type="ARBA" id="ARBA00023274"/>
    </source>
</evidence>
<dbReference type="PANTHER" id="PTHR11847">
    <property type="entry name" value="RIBOSOMAL PROTEIN L15"/>
    <property type="match status" value="1"/>
</dbReference>
<keyword evidence="9" id="KW-1185">Reference proteome</keyword>
<comment type="function">
    <text evidence="4">Component of the large ribosomal subunit. The ribosome is a large ribonucleoprotein complex responsible for the synthesis of proteins in the cell.</text>
</comment>
<sequence>MAFIMLRVHCCLYLQLPVLHRAPHPTWPDKAYRLGYKAKQGYVIYWIHVRHGGCKRPVPKGAATYGNPVHHDVHQLKFA</sequence>
<evidence type="ECO:0000256" key="7">
    <source>
        <dbReference type="SAM" id="SignalP"/>
    </source>
</evidence>
<evidence type="ECO:0000313" key="8">
    <source>
        <dbReference type="Ensembl" id="ENSFCTP00005033008.1"/>
    </source>
</evidence>
<dbReference type="GeneTree" id="ENSGT00910000144184"/>
<reference evidence="8 9" key="1">
    <citation type="submission" date="2021-02" db="EMBL/GenBank/DDBJ databases">
        <title>Safari Cat Assemblies.</title>
        <authorList>
            <person name="Bredemeyer K.R."/>
            <person name="Murphy W.J."/>
        </authorList>
    </citation>
    <scope>NUCLEOTIDE SEQUENCE [LARGE SCALE GENOMIC DNA]</scope>
</reference>
<evidence type="ECO:0000256" key="2">
    <source>
        <dbReference type="ARBA" id="ARBA00022980"/>
    </source>
</evidence>
<keyword evidence="2 6" id="KW-0689">Ribosomal protein</keyword>
<comment type="similarity">
    <text evidence="1 6">Belongs to the eukaryotic ribosomal protein eL15 family.</text>
</comment>
<reference evidence="8" key="2">
    <citation type="submission" date="2025-08" db="UniProtKB">
        <authorList>
            <consortium name="Ensembl"/>
        </authorList>
    </citation>
    <scope>IDENTIFICATION</scope>
    <source>
        <strain evidence="8">breed Abyssinian</strain>
    </source>
</reference>
<feature type="signal peptide" evidence="7">
    <location>
        <begin position="1"/>
        <end position="21"/>
    </location>
</feature>
<evidence type="ECO:0000256" key="4">
    <source>
        <dbReference type="ARBA" id="ARBA00034092"/>
    </source>
</evidence>
<feature type="chain" id="PRO_5047277229" description="Ribosomal protein L15" evidence="7">
    <location>
        <begin position="22"/>
        <end position="79"/>
    </location>
</feature>
<keyword evidence="7" id="KW-0732">Signal</keyword>
<dbReference type="Proteomes" id="UP000823872">
    <property type="component" value="Chromosome A1"/>
</dbReference>
<keyword evidence="3 6" id="KW-0687">Ribonucleoprotein</keyword>
<evidence type="ECO:0000256" key="1">
    <source>
        <dbReference type="ARBA" id="ARBA00006857"/>
    </source>
</evidence>
<dbReference type="SUPFAM" id="SSF54189">
    <property type="entry name" value="Ribosomal proteins S24e, L23 and L15e"/>
    <property type="match status" value="1"/>
</dbReference>
<dbReference type="Ensembl" id="ENSFCTT00005046138.1">
    <property type="protein sequence ID" value="ENSFCTP00005033008.1"/>
    <property type="gene ID" value="ENSFCTG00005016161.1"/>
</dbReference>